<comment type="caution">
    <text evidence="1">The sequence shown here is derived from an EMBL/GenBank/DDBJ whole genome shotgun (WGS) entry which is preliminary data.</text>
</comment>
<proteinExistence type="predicted"/>
<dbReference type="EMBL" id="ACUZ02000031">
    <property type="protein sequence ID" value="EFB31901.1"/>
    <property type="molecule type" value="Genomic_DNA"/>
</dbReference>
<evidence type="ECO:0000313" key="1">
    <source>
        <dbReference type="EMBL" id="EFB31901.1"/>
    </source>
</evidence>
<protein>
    <submittedName>
        <fullName evidence="1">Uncharacterized protein</fullName>
    </submittedName>
</protein>
<organism evidence="1 2">
    <name type="scientific">Segatella oris F0302</name>
    <dbReference type="NCBI Taxonomy" id="649760"/>
    <lineage>
        <taxon>Bacteria</taxon>
        <taxon>Pseudomonadati</taxon>
        <taxon>Bacteroidota</taxon>
        <taxon>Bacteroidia</taxon>
        <taxon>Bacteroidales</taxon>
        <taxon>Prevotellaceae</taxon>
        <taxon>Segatella</taxon>
    </lineage>
</organism>
<evidence type="ECO:0000313" key="2">
    <source>
        <dbReference type="Proteomes" id="UP000004079"/>
    </source>
</evidence>
<dbReference type="STRING" id="649760.HMPREF0971_01650"/>
<gene>
    <name evidence="1" type="ORF">HMPREF0971_01650</name>
</gene>
<name>D1QRP4_9BACT</name>
<accession>D1QRP4</accession>
<reference evidence="1 2" key="1">
    <citation type="submission" date="2009-11" db="EMBL/GenBank/DDBJ databases">
        <authorList>
            <person name="Weinstock G."/>
            <person name="Sodergren E."/>
            <person name="Clifton S."/>
            <person name="Fulton L."/>
            <person name="Fulton B."/>
            <person name="Courtney L."/>
            <person name="Fronick C."/>
            <person name="Harrison M."/>
            <person name="Strong C."/>
            <person name="Farmer C."/>
            <person name="Delahaunty K."/>
            <person name="Markovic C."/>
            <person name="Hall O."/>
            <person name="Minx P."/>
            <person name="Tomlinson C."/>
            <person name="Mitreva M."/>
            <person name="Nelson J."/>
            <person name="Hou S."/>
            <person name="Wollam A."/>
            <person name="Pepin K.H."/>
            <person name="Johnson M."/>
            <person name="Bhonagiri V."/>
            <person name="Nash W.E."/>
            <person name="Warren W."/>
            <person name="Chinwalla A."/>
            <person name="Mardis E.R."/>
            <person name="Wilson R.K."/>
        </authorList>
    </citation>
    <scope>NUCLEOTIDE SEQUENCE [LARGE SCALE GENOMIC DNA]</scope>
    <source>
        <strain evidence="1 2">F0302</strain>
    </source>
</reference>
<dbReference type="AlphaFoldDB" id="D1QRP4"/>
<dbReference type="Proteomes" id="UP000004079">
    <property type="component" value="Unassembled WGS sequence"/>
</dbReference>
<dbReference type="HOGENOM" id="CLU_3064812_0_0_10"/>
<sequence length="53" mass="5694">MSTISVDKSVEKLLITHGITLPLSTVCASVCLGCGYPQPYAIVLLHFSTLFKP</sequence>